<evidence type="ECO:0000256" key="8">
    <source>
        <dbReference type="SAM" id="SignalP"/>
    </source>
</evidence>
<feature type="chain" id="PRO_5013336429" evidence="8">
    <location>
        <begin position="34"/>
        <end position="1077"/>
    </location>
</feature>
<evidence type="ECO:0000256" key="3">
    <source>
        <dbReference type="ARBA" id="ARBA00022452"/>
    </source>
</evidence>
<comment type="subcellular location">
    <subcellularLocation>
        <location evidence="1 7">Cell outer membrane</location>
        <topology evidence="1 7">Multi-pass membrane protein</topology>
    </subcellularLocation>
</comment>
<dbReference type="SUPFAM" id="SSF49464">
    <property type="entry name" value="Carboxypeptidase regulatory domain-like"/>
    <property type="match status" value="1"/>
</dbReference>
<evidence type="ECO:0000256" key="6">
    <source>
        <dbReference type="ARBA" id="ARBA00023237"/>
    </source>
</evidence>
<feature type="domain" description="TonB-dependent receptor plug" evidence="9">
    <location>
        <begin position="140"/>
        <end position="275"/>
    </location>
</feature>
<evidence type="ECO:0000259" key="9">
    <source>
        <dbReference type="Pfam" id="PF07715"/>
    </source>
</evidence>
<proteinExistence type="inferred from homology"/>
<keyword evidence="5 7" id="KW-0472">Membrane</keyword>
<keyword evidence="11" id="KW-1185">Reference proteome</keyword>
<evidence type="ECO:0000313" key="10">
    <source>
        <dbReference type="EMBL" id="SHF85483.1"/>
    </source>
</evidence>
<dbReference type="NCBIfam" id="TIGR04056">
    <property type="entry name" value="OMP_RagA_SusC"/>
    <property type="match status" value="1"/>
</dbReference>
<dbReference type="Pfam" id="PF13715">
    <property type="entry name" value="CarbopepD_reg_2"/>
    <property type="match status" value="1"/>
</dbReference>
<keyword evidence="8" id="KW-0732">Signal</keyword>
<dbReference type="InterPro" id="IPR008969">
    <property type="entry name" value="CarboxyPept-like_regulatory"/>
</dbReference>
<name>A0A1M5F1R7_9FLAO</name>
<dbReference type="EMBL" id="FQUX01000008">
    <property type="protein sequence ID" value="SHF85483.1"/>
    <property type="molecule type" value="Genomic_DNA"/>
</dbReference>
<evidence type="ECO:0000256" key="1">
    <source>
        <dbReference type="ARBA" id="ARBA00004571"/>
    </source>
</evidence>
<dbReference type="Gene3D" id="2.170.130.10">
    <property type="entry name" value="TonB-dependent receptor, plug domain"/>
    <property type="match status" value="1"/>
</dbReference>
<organism evidence="10 11">
    <name type="scientific">Arenibacter palladensis</name>
    <dbReference type="NCBI Taxonomy" id="237373"/>
    <lineage>
        <taxon>Bacteria</taxon>
        <taxon>Pseudomonadati</taxon>
        <taxon>Bacteroidota</taxon>
        <taxon>Flavobacteriia</taxon>
        <taxon>Flavobacteriales</taxon>
        <taxon>Flavobacteriaceae</taxon>
        <taxon>Arenibacter</taxon>
    </lineage>
</organism>
<dbReference type="InterPro" id="IPR012910">
    <property type="entry name" value="Plug_dom"/>
</dbReference>
<evidence type="ECO:0000256" key="7">
    <source>
        <dbReference type="PROSITE-ProRule" id="PRU01360"/>
    </source>
</evidence>
<dbReference type="SUPFAM" id="SSF56935">
    <property type="entry name" value="Porins"/>
    <property type="match status" value="1"/>
</dbReference>
<dbReference type="InterPro" id="IPR039426">
    <property type="entry name" value="TonB-dep_rcpt-like"/>
</dbReference>
<evidence type="ECO:0000256" key="2">
    <source>
        <dbReference type="ARBA" id="ARBA00022448"/>
    </source>
</evidence>
<dbReference type="InterPro" id="IPR037066">
    <property type="entry name" value="Plug_dom_sf"/>
</dbReference>
<dbReference type="FunFam" id="2.170.130.10:FF:000008">
    <property type="entry name" value="SusC/RagA family TonB-linked outer membrane protein"/>
    <property type="match status" value="1"/>
</dbReference>
<dbReference type="OrthoDB" id="9768177at2"/>
<evidence type="ECO:0000256" key="4">
    <source>
        <dbReference type="ARBA" id="ARBA00022692"/>
    </source>
</evidence>
<dbReference type="AlphaFoldDB" id="A0A1M5F1R7"/>
<keyword evidence="6 7" id="KW-0998">Cell outer membrane</keyword>
<dbReference type="GO" id="GO:0009279">
    <property type="term" value="C:cell outer membrane"/>
    <property type="evidence" value="ECO:0007669"/>
    <property type="project" value="UniProtKB-SubCell"/>
</dbReference>
<accession>A0A1M5F1R7</accession>
<dbReference type="FunFam" id="2.60.40.1120:FF:000003">
    <property type="entry name" value="Outer membrane protein Omp121"/>
    <property type="match status" value="1"/>
</dbReference>
<keyword evidence="2 7" id="KW-0813">Transport</keyword>
<comment type="similarity">
    <text evidence="7">Belongs to the TonB-dependent receptor family.</text>
</comment>
<reference evidence="11" key="1">
    <citation type="submission" date="2016-11" db="EMBL/GenBank/DDBJ databases">
        <authorList>
            <person name="Varghese N."/>
            <person name="Submissions S."/>
        </authorList>
    </citation>
    <scope>NUCLEOTIDE SEQUENCE [LARGE SCALE GENOMIC DNA]</scope>
    <source>
        <strain evidence="11">DSM 17539</strain>
    </source>
</reference>
<dbReference type="Gene3D" id="2.60.40.1120">
    <property type="entry name" value="Carboxypeptidase-like, regulatory domain"/>
    <property type="match status" value="1"/>
</dbReference>
<sequence length="1077" mass="116644">MKPMKNFKKWWGAKHPRFLTFVLVMFNSFGVMAIDFDNPSDFDKNEIQSTITGNVVDANGAPLPGVNVLEMNTSNGVVTDFDGNFSITANSSNAILVFSYIGFVKKEIAVGGQSNISVILEEDVSNLDEVVVVGYGTQLKKDLTGSITRVDMDEVSQPSIASFDQMLQGKVAGVQISQTSGAPGGNINILVRGMSSITGGNEPLYVVDGFPIGGGGNSDFGSYGTNLYSAAGIAGNTQQRINPLGSINPSDIESIDILKDASATAIYGSRGSNGVIIITTKRGKVGKSEISVEASLGMQSVANKLDMLNSPQYAEFVAQGRDNAWVFAGGNADDPNSVRSGATQVPSAFRNPSSISVDTDWQDVIYRVAPVRNYQVSFNNGNEKTRFFIAGGYFDQDGIIETSSFKRFNLRTNIDSNISDRLKIGTSLTGSYSYGRFPNSEGHYGTGGLIMAVLSAAPTIPVYDENGEPYFNQDDVSGGLGWLANPLDLLSGFSDNRRTANILWNNYLEYKLLDGLTFKSTIGLNYTAGQIDIWRSSKIPNFTNLNYPANAGATRTNVINWLNENTFNYKKTINENHFFDVLGGFTVQKDRFDRLSAGASDFPTENVPYISAGIVNAGDQIISEWSLLSFMGRVNYSYDSKYLFTATIRKDGSSRFGSNNKWGAFPSASVGYNISEEGFMDSIDFINNLKLRASYGISGNNQIGNYNHIGLLSQSNYVANGSQVPGLVPSSLSNDNLTWEKSKQTNVGLDLGLFDDRISLTVDAYRDLKTDLLLAVQLPSATGFQSATQNIGDIENRGLEFGLRTINIQAGDFTWNSNATLSTNQNKVLKLATETGRISNNAFQITEVGESISSFYMLNAIGVFANAAEVAGAAVQHPRTQAGDLIFEDVNEDGVIDNDDRKIVGSPFPDFTWGFDNRFSYKNLSLGISLVGSEGASTYFQAGTAILNSAGVQNQIADISLGRWVSESQPGEGFQPRAIRSNYANGFGTSSHFLFDSSFTRIKNVNLTYNFPSDTVKDLGISALSLYADVANLYTFTDYPGYDPESSTSGSDIASSGIDYFTYPLARTITIGLKLSF</sequence>
<dbReference type="InterPro" id="IPR023996">
    <property type="entry name" value="TonB-dep_OMP_SusC/RagA"/>
</dbReference>
<dbReference type="Proteomes" id="UP000184406">
    <property type="component" value="Unassembled WGS sequence"/>
</dbReference>
<keyword evidence="4 7" id="KW-0812">Transmembrane</keyword>
<gene>
    <name evidence="10" type="ORF">SAMN03080594_108107</name>
</gene>
<feature type="signal peptide" evidence="8">
    <location>
        <begin position="1"/>
        <end position="33"/>
    </location>
</feature>
<dbReference type="InterPro" id="IPR036942">
    <property type="entry name" value="Beta-barrel_TonB_sf"/>
</dbReference>
<dbReference type="PROSITE" id="PS52016">
    <property type="entry name" value="TONB_DEPENDENT_REC_3"/>
    <property type="match status" value="1"/>
</dbReference>
<dbReference type="Gene3D" id="2.40.170.20">
    <property type="entry name" value="TonB-dependent receptor, beta-barrel domain"/>
    <property type="match status" value="1"/>
</dbReference>
<evidence type="ECO:0000313" key="11">
    <source>
        <dbReference type="Proteomes" id="UP000184406"/>
    </source>
</evidence>
<keyword evidence="3 7" id="KW-1134">Transmembrane beta strand</keyword>
<protein>
    <submittedName>
        <fullName evidence="10">TonB-linked outer membrane protein, SusC/RagA family</fullName>
    </submittedName>
</protein>
<dbReference type="NCBIfam" id="TIGR04057">
    <property type="entry name" value="SusC_RagA_signa"/>
    <property type="match status" value="1"/>
</dbReference>
<dbReference type="InterPro" id="IPR023997">
    <property type="entry name" value="TonB-dep_OMP_SusC/RagA_CS"/>
</dbReference>
<evidence type="ECO:0000256" key="5">
    <source>
        <dbReference type="ARBA" id="ARBA00023136"/>
    </source>
</evidence>
<dbReference type="Pfam" id="PF07715">
    <property type="entry name" value="Plug"/>
    <property type="match status" value="1"/>
</dbReference>